<dbReference type="InterPro" id="IPR001128">
    <property type="entry name" value="Cyt_P450"/>
</dbReference>
<dbReference type="GO" id="GO:0004497">
    <property type="term" value="F:monooxygenase activity"/>
    <property type="evidence" value="ECO:0000318"/>
    <property type="project" value="GO_Central"/>
</dbReference>
<dbReference type="VEuPathDB" id="FungiDB:AN6407"/>
<dbReference type="eggNOG" id="KOG0156">
    <property type="taxonomic scope" value="Eukaryota"/>
</dbReference>
<dbReference type="GO" id="GO:0005506">
    <property type="term" value="F:iron ion binding"/>
    <property type="evidence" value="ECO:0007669"/>
    <property type="project" value="InterPro"/>
</dbReference>
<evidence type="ECO:0000256" key="1">
    <source>
        <dbReference type="ARBA" id="ARBA00001971"/>
    </source>
</evidence>
<accession>C8V0M9</accession>
<keyword evidence="5 8" id="KW-0560">Oxidoreductase</keyword>
<keyword evidence="8" id="KW-0503">Monooxygenase</keyword>
<keyword evidence="9" id="KW-0812">Transmembrane</keyword>
<keyword evidence="11" id="KW-1185">Reference proteome</keyword>
<dbReference type="HOGENOM" id="CLU_001570_14_4_1"/>
<dbReference type="GeneID" id="2871306"/>
<dbReference type="PRINTS" id="PR00385">
    <property type="entry name" value="P450"/>
</dbReference>
<proteinExistence type="inferred from homology"/>
<evidence type="ECO:0000256" key="3">
    <source>
        <dbReference type="ARBA" id="ARBA00022617"/>
    </source>
</evidence>
<dbReference type="RefSeq" id="XP_664011.2">
    <property type="nucleotide sequence ID" value="XM_658919.2"/>
</dbReference>
<dbReference type="KEGG" id="ani:ANIA_06407"/>
<dbReference type="PROSITE" id="PS00086">
    <property type="entry name" value="CYTOCHROME_P450"/>
    <property type="match status" value="1"/>
</dbReference>
<sequence>MDFLMEYGSPAGFFTIFATLWLVYCLLRMLYNVSPLHPLSHIPGPNLAAATFLYESWFDLVLGGKYTHKIKRMHEQYGPVVRINPEELHFNDISFANEIYAGPGRKRNKQVHYLNIFAGPTTSSMLATVEHGHHRVRRSAVNRFFSRAQISKLESNIKDLALGLCDKMIRLAYSCFSGDVISKYCFGEPFGFIAQEEWEPNYRNALKATQAPVHVFRTFPFLKRLTDIAPLCARWASPGIREMLIESNEKMPARIRKARQDSKRGITETQPSLFAALLDAPLPEAEKTDQRLGGEGFLMIAAGTETTAWTLTVITFHLLNQPDTLNRLRCELQDADALNLQWFALERLPYLTAVIHEGLRLSYGVSQRISRIAPTETLVYQGEHNGRRIEYSIPSGTTMGMSNAINHHNEDAFPDSDAFIPERWINIDDAQRRRMDSCLTPFSKGSRQCLGINLAYCNLYLALTALTLRVLPWMSLYETTVDDVRYHSDLFAPLPKKGTKGVRAIISYP</sequence>
<dbReference type="AlphaFoldDB" id="C8V0M9"/>
<dbReference type="InterPro" id="IPR017972">
    <property type="entry name" value="Cyt_P450_CS"/>
</dbReference>
<comment type="similarity">
    <text evidence="2 8">Belongs to the cytochrome P450 family.</text>
</comment>
<protein>
    <submittedName>
        <fullName evidence="10">Cytochrome P450, putative (Eurofung)</fullName>
    </submittedName>
</protein>
<keyword evidence="3 7" id="KW-0349">Heme</keyword>
<keyword evidence="6 7" id="KW-0408">Iron</keyword>
<dbReference type="GO" id="GO:0016705">
    <property type="term" value="F:oxidoreductase activity, acting on paired donors, with incorporation or reduction of molecular oxygen"/>
    <property type="evidence" value="ECO:0007669"/>
    <property type="project" value="InterPro"/>
</dbReference>
<evidence type="ECO:0000256" key="9">
    <source>
        <dbReference type="SAM" id="Phobius"/>
    </source>
</evidence>
<evidence type="ECO:0000256" key="8">
    <source>
        <dbReference type="RuleBase" id="RU000461"/>
    </source>
</evidence>
<evidence type="ECO:0000256" key="6">
    <source>
        <dbReference type="ARBA" id="ARBA00023004"/>
    </source>
</evidence>
<dbReference type="InterPro" id="IPR002403">
    <property type="entry name" value="Cyt_P450_E_grp-IV"/>
</dbReference>
<dbReference type="InterPro" id="IPR036396">
    <property type="entry name" value="Cyt_P450_sf"/>
</dbReference>
<dbReference type="InParanoid" id="C8V0M9"/>
<reference evidence="11" key="1">
    <citation type="journal article" date="2005" name="Nature">
        <title>Sequencing of Aspergillus nidulans and comparative analysis with A. fumigatus and A. oryzae.</title>
        <authorList>
            <person name="Galagan J.E."/>
            <person name="Calvo S.E."/>
            <person name="Cuomo C."/>
            <person name="Ma L.J."/>
            <person name="Wortman J.R."/>
            <person name="Batzoglou S."/>
            <person name="Lee S.I."/>
            <person name="Basturkmen M."/>
            <person name="Spevak C.C."/>
            <person name="Clutterbuck J."/>
            <person name="Kapitonov V."/>
            <person name="Jurka J."/>
            <person name="Scazzocchio C."/>
            <person name="Farman M."/>
            <person name="Butler J."/>
            <person name="Purcell S."/>
            <person name="Harris S."/>
            <person name="Braus G.H."/>
            <person name="Draht O."/>
            <person name="Busch S."/>
            <person name="D'Enfert C."/>
            <person name="Bouchier C."/>
            <person name="Goldman G.H."/>
            <person name="Bell-Pedersen D."/>
            <person name="Griffiths-Jones S."/>
            <person name="Doonan J.H."/>
            <person name="Yu J."/>
            <person name="Vienken K."/>
            <person name="Pain A."/>
            <person name="Freitag M."/>
            <person name="Selker E.U."/>
            <person name="Archer D.B."/>
            <person name="Penalva M.A."/>
            <person name="Oakley B.R."/>
            <person name="Momany M."/>
            <person name="Tanaka T."/>
            <person name="Kumagai T."/>
            <person name="Asai K."/>
            <person name="Machida M."/>
            <person name="Nierman W.C."/>
            <person name="Denning D.W."/>
            <person name="Caddick M."/>
            <person name="Hynes M."/>
            <person name="Paoletti M."/>
            <person name="Fischer R."/>
            <person name="Miller B."/>
            <person name="Dyer P."/>
            <person name="Sachs M.S."/>
            <person name="Osmani S.A."/>
            <person name="Birren B.W."/>
        </authorList>
    </citation>
    <scope>NUCLEOTIDE SEQUENCE [LARGE SCALE GENOMIC DNA]</scope>
    <source>
        <strain evidence="11">FGSC A4 / ATCC 38163 / CBS 112.46 / NRRL 194 / M139</strain>
    </source>
</reference>
<name>C8V0M9_EMENI</name>
<dbReference type="GO" id="GO:0020037">
    <property type="term" value="F:heme binding"/>
    <property type="evidence" value="ECO:0007669"/>
    <property type="project" value="InterPro"/>
</dbReference>
<evidence type="ECO:0000256" key="7">
    <source>
        <dbReference type="PIRSR" id="PIRSR602403-1"/>
    </source>
</evidence>
<dbReference type="EMBL" id="BN001301">
    <property type="protein sequence ID" value="CBF69531.1"/>
    <property type="molecule type" value="Genomic_DNA"/>
</dbReference>
<keyword evidence="9" id="KW-0472">Membrane</keyword>
<dbReference type="Gene3D" id="1.10.630.10">
    <property type="entry name" value="Cytochrome P450"/>
    <property type="match status" value="1"/>
</dbReference>
<evidence type="ECO:0000256" key="4">
    <source>
        <dbReference type="ARBA" id="ARBA00022723"/>
    </source>
</evidence>
<feature type="transmembrane region" description="Helical" evidence="9">
    <location>
        <begin position="12"/>
        <end position="31"/>
    </location>
</feature>
<dbReference type="InterPro" id="IPR050121">
    <property type="entry name" value="Cytochrome_P450_monoxygenase"/>
</dbReference>
<evidence type="ECO:0000256" key="2">
    <source>
        <dbReference type="ARBA" id="ARBA00010617"/>
    </source>
</evidence>
<dbReference type="GO" id="GO:0044550">
    <property type="term" value="P:secondary metabolite biosynthetic process"/>
    <property type="evidence" value="ECO:0007669"/>
    <property type="project" value="UniProtKB-ARBA"/>
</dbReference>
<evidence type="ECO:0000313" key="11">
    <source>
        <dbReference type="Proteomes" id="UP000000560"/>
    </source>
</evidence>
<dbReference type="OMA" id="EFWFDFV"/>
<feature type="binding site" description="axial binding residue" evidence="7">
    <location>
        <position position="449"/>
    </location>
    <ligand>
        <name>heme</name>
        <dbReference type="ChEBI" id="CHEBI:30413"/>
    </ligand>
    <ligandPart>
        <name>Fe</name>
        <dbReference type="ChEBI" id="CHEBI:18248"/>
    </ligandPart>
</feature>
<dbReference type="SUPFAM" id="SSF48264">
    <property type="entry name" value="Cytochrome P450"/>
    <property type="match status" value="1"/>
</dbReference>
<evidence type="ECO:0000256" key="5">
    <source>
        <dbReference type="ARBA" id="ARBA00023002"/>
    </source>
</evidence>
<dbReference type="PRINTS" id="PR00465">
    <property type="entry name" value="EP450IV"/>
</dbReference>
<dbReference type="OrthoDB" id="3945418at2759"/>
<dbReference type="PANTHER" id="PTHR24305:SF147">
    <property type="entry name" value="P450, PUTATIVE (EUROFUNG)-RELATED"/>
    <property type="match status" value="1"/>
</dbReference>
<dbReference type="Proteomes" id="UP000000560">
    <property type="component" value="Chromosome I"/>
</dbReference>
<keyword evidence="4 7" id="KW-0479">Metal-binding</keyword>
<keyword evidence="9" id="KW-1133">Transmembrane helix</keyword>
<gene>
    <name evidence="10" type="ORF">ANIA_06407</name>
</gene>
<organism evidence="10 11">
    <name type="scientific">Emericella nidulans (strain FGSC A4 / ATCC 38163 / CBS 112.46 / NRRL 194 / M139)</name>
    <name type="common">Aspergillus nidulans</name>
    <dbReference type="NCBI Taxonomy" id="227321"/>
    <lineage>
        <taxon>Eukaryota</taxon>
        <taxon>Fungi</taxon>
        <taxon>Dikarya</taxon>
        <taxon>Ascomycota</taxon>
        <taxon>Pezizomycotina</taxon>
        <taxon>Eurotiomycetes</taxon>
        <taxon>Eurotiomycetidae</taxon>
        <taxon>Eurotiales</taxon>
        <taxon>Aspergillaceae</taxon>
        <taxon>Aspergillus</taxon>
        <taxon>Aspergillus subgen. Nidulantes</taxon>
    </lineage>
</organism>
<comment type="cofactor">
    <cofactor evidence="1 7">
        <name>heme</name>
        <dbReference type="ChEBI" id="CHEBI:30413"/>
    </cofactor>
</comment>
<reference evidence="11" key="2">
    <citation type="journal article" date="2009" name="Fungal Genet. Biol.">
        <title>The 2008 update of the Aspergillus nidulans genome annotation: a community effort.</title>
        <authorList>
            <person name="Wortman J.R."/>
            <person name="Gilsenan J.M."/>
            <person name="Joardar V."/>
            <person name="Deegan J."/>
            <person name="Clutterbuck J."/>
            <person name="Andersen M.R."/>
            <person name="Archer D."/>
            <person name="Bencina M."/>
            <person name="Braus G."/>
            <person name="Coutinho P."/>
            <person name="von Dohren H."/>
            <person name="Doonan J."/>
            <person name="Driessen A.J."/>
            <person name="Durek P."/>
            <person name="Espeso E."/>
            <person name="Fekete E."/>
            <person name="Flipphi M."/>
            <person name="Estrada C.G."/>
            <person name="Geysens S."/>
            <person name="Goldman G."/>
            <person name="de Groot P.W."/>
            <person name="Hansen K."/>
            <person name="Harris S.D."/>
            <person name="Heinekamp T."/>
            <person name="Helmstaedt K."/>
            <person name="Henrissat B."/>
            <person name="Hofmann G."/>
            <person name="Homan T."/>
            <person name="Horio T."/>
            <person name="Horiuchi H."/>
            <person name="James S."/>
            <person name="Jones M."/>
            <person name="Karaffa L."/>
            <person name="Karanyi Z."/>
            <person name="Kato M."/>
            <person name="Keller N."/>
            <person name="Kelly D.E."/>
            <person name="Kiel J.A."/>
            <person name="Kim J.M."/>
            <person name="van der Klei I.J."/>
            <person name="Klis F.M."/>
            <person name="Kovalchuk A."/>
            <person name="Krasevec N."/>
            <person name="Kubicek C.P."/>
            <person name="Liu B."/>
            <person name="Maccabe A."/>
            <person name="Meyer V."/>
            <person name="Mirabito P."/>
            <person name="Miskei M."/>
            <person name="Mos M."/>
            <person name="Mullins J."/>
            <person name="Nelson D.R."/>
            <person name="Nielsen J."/>
            <person name="Oakley B.R."/>
            <person name="Osmani S.A."/>
            <person name="Pakula T."/>
            <person name="Paszewski A."/>
            <person name="Paulsen I."/>
            <person name="Pilsyk S."/>
            <person name="Pocsi I."/>
            <person name="Punt P.J."/>
            <person name="Ram A.F."/>
            <person name="Ren Q."/>
            <person name="Robellet X."/>
            <person name="Robson G."/>
            <person name="Seiboth B."/>
            <person name="van Solingen P."/>
            <person name="Specht T."/>
            <person name="Sun J."/>
            <person name="Taheri-Talesh N."/>
            <person name="Takeshita N."/>
            <person name="Ussery D."/>
            <person name="vanKuyk P.A."/>
            <person name="Visser H."/>
            <person name="van de Vondervoort P.J."/>
            <person name="de Vries R.P."/>
            <person name="Walton J."/>
            <person name="Xiang X."/>
            <person name="Xiong Y."/>
            <person name="Zeng A.P."/>
            <person name="Brandt B.W."/>
            <person name="Cornell M.J."/>
            <person name="van den Hondel C.A."/>
            <person name="Visser J."/>
            <person name="Oliver S.G."/>
            <person name="Turner G."/>
        </authorList>
    </citation>
    <scope>GENOME REANNOTATION</scope>
    <source>
        <strain evidence="11">FGSC A4 / ATCC 38163 / CBS 112.46 / NRRL 194 / M139</strain>
    </source>
</reference>
<evidence type="ECO:0000313" key="10">
    <source>
        <dbReference type="EMBL" id="CBF69531.1"/>
    </source>
</evidence>
<dbReference type="CDD" id="cd11062">
    <property type="entry name" value="CYP58-like"/>
    <property type="match status" value="1"/>
</dbReference>
<dbReference type="Pfam" id="PF00067">
    <property type="entry name" value="p450"/>
    <property type="match status" value="1"/>
</dbReference>
<dbReference type="PANTHER" id="PTHR24305">
    <property type="entry name" value="CYTOCHROME P450"/>
    <property type="match status" value="1"/>
</dbReference>